<evidence type="ECO:0000259" key="2">
    <source>
        <dbReference type="Pfam" id="PF13452"/>
    </source>
</evidence>
<keyword evidence="4" id="KW-1185">Reference proteome</keyword>
<reference evidence="3 4" key="1">
    <citation type="submission" date="2017-06" db="EMBL/GenBank/DDBJ databases">
        <authorList>
            <person name="Kim H.J."/>
            <person name="Triplett B.A."/>
        </authorList>
    </citation>
    <scope>NUCLEOTIDE SEQUENCE [LARGE SCALE GENOMIC DNA]</scope>
    <source>
        <strain evidence="3">FRACA_ARgP5</strain>
    </source>
</reference>
<proteinExistence type="predicted"/>
<evidence type="ECO:0000313" key="3">
    <source>
        <dbReference type="EMBL" id="SNQ47185.1"/>
    </source>
</evidence>
<dbReference type="Pfam" id="PF13452">
    <property type="entry name" value="FAS1_DH_region"/>
    <property type="match status" value="1"/>
</dbReference>
<gene>
    <name evidence="3" type="ORF">FRACA_1750012</name>
</gene>
<sequence length="158" mass="16659">MSSYTFPVESGQILLFARSVGYPDSAYADPSAGAPPTFVQSGAQYDPDYPLRPTPGEPWLGSGKTPSGAKPPEGGGGLHGEQHYVYHRPVRVGDVLTATTTPGKSWEKSGRRGGKMVFEEIVTEFRDAAGELVVTARAVRVIPSQVVESPAADAAAAR</sequence>
<protein>
    <recommendedName>
        <fullName evidence="2">FAS1-like dehydratase domain-containing protein</fullName>
    </recommendedName>
</protein>
<dbReference type="SUPFAM" id="SSF54637">
    <property type="entry name" value="Thioesterase/thiol ester dehydrase-isomerase"/>
    <property type="match status" value="1"/>
</dbReference>
<dbReference type="CDD" id="cd03440">
    <property type="entry name" value="hot_dog"/>
    <property type="match status" value="1"/>
</dbReference>
<dbReference type="InterPro" id="IPR029069">
    <property type="entry name" value="HotDog_dom_sf"/>
</dbReference>
<name>A0A2I2KNE2_9ACTN</name>
<dbReference type="Gene3D" id="3.10.129.10">
    <property type="entry name" value="Hotdog Thioesterase"/>
    <property type="match status" value="1"/>
</dbReference>
<dbReference type="Proteomes" id="UP000234331">
    <property type="component" value="Unassembled WGS sequence"/>
</dbReference>
<feature type="region of interest" description="Disordered" evidence="1">
    <location>
        <begin position="25"/>
        <end position="82"/>
    </location>
</feature>
<dbReference type="RefSeq" id="WP_101831079.1">
    <property type="nucleotide sequence ID" value="NZ_FZMO01000085.1"/>
</dbReference>
<accession>A0A2I2KNE2</accession>
<evidence type="ECO:0000313" key="4">
    <source>
        <dbReference type="Proteomes" id="UP000234331"/>
    </source>
</evidence>
<dbReference type="EMBL" id="FZMO01000085">
    <property type="protein sequence ID" value="SNQ47185.1"/>
    <property type="molecule type" value="Genomic_DNA"/>
</dbReference>
<dbReference type="AlphaFoldDB" id="A0A2I2KNE2"/>
<evidence type="ECO:0000256" key="1">
    <source>
        <dbReference type="SAM" id="MobiDB-lite"/>
    </source>
</evidence>
<feature type="domain" description="FAS1-like dehydratase" evidence="2">
    <location>
        <begin position="5"/>
        <end position="135"/>
    </location>
</feature>
<organism evidence="3 4">
    <name type="scientific">Frankia canadensis</name>
    <dbReference type="NCBI Taxonomy" id="1836972"/>
    <lineage>
        <taxon>Bacteria</taxon>
        <taxon>Bacillati</taxon>
        <taxon>Actinomycetota</taxon>
        <taxon>Actinomycetes</taxon>
        <taxon>Frankiales</taxon>
        <taxon>Frankiaceae</taxon>
        <taxon>Frankia</taxon>
    </lineage>
</organism>
<dbReference type="OrthoDB" id="9800237at2"/>
<dbReference type="InterPro" id="IPR039569">
    <property type="entry name" value="FAS1-like_DH_region"/>
</dbReference>